<protein>
    <submittedName>
        <fullName evidence="2">Uncharacterized protein</fullName>
    </submittedName>
</protein>
<reference evidence="2 3" key="1">
    <citation type="submission" date="2024-02" db="EMBL/GenBank/DDBJ databases">
        <title>High-quality chromosome-scale genome assembly of Pensacola bahiagrass (Paspalum notatum Flugge var. saurae).</title>
        <authorList>
            <person name="Vega J.M."/>
            <person name="Podio M."/>
            <person name="Orjuela J."/>
            <person name="Siena L.A."/>
            <person name="Pessino S.C."/>
            <person name="Combes M.C."/>
            <person name="Mariac C."/>
            <person name="Albertini E."/>
            <person name="Pupilli F."/>
            <person name="Ortiz J.P.A."/>
            <person name="Leblanc O."/>
        </authorList>
    </citation>
    <scope>NUCLEOTIDE SEQUENCE [LARGE SCALE GENOMIC DNA]</scope>
    <source>
        <strain evidence="2">R1</strain>
        <tissue evidence="2">Leaf</tissue>
    </source>
</reference>
<feature type="compositionally biased region" description="Low complexity" evidence="1">
    <location>
        <begin position="155"/>
        <end position="173"/>
    </location>
</feature>
<organism evidence="2 3">
    <name type="scientific">Paspalum notatum var. saurae</name>
    <dbReference type="NCBI Taxonomy" id="547442"/>
    <lineage>
        <taxon>Eukaryota</taxon>
        <taxon>Viridiplantae</taxon>
        <taxon>Streptophyta</taxon>
        <taxon>Embryophyta</taxon>
        <taxon>Tracheophyta</taxon>
        <taxon>Spermatophyta</taxon>
        <taxon>Magnoliopsida</taxon>
        <taxon>Liliopsida</taxon>
        <taxon>Poales</taxon>
        <taxon>Poaceae</taxon>
        <taxon>PACMAD clade</taxon>
        <taxon>Panicoideae</taxon>
        <taxon>Andropogonodae</taxon>
        <taxon>Paspaleae</taxon>
        <taxon>Paspalinae</taxon>
        <taxon>Paspalum</taxon>
    </lineage>
</organism>
<feature type="region of interest" description="Disordered" evidence="1">
    <location>
        <begin position="153"/>
        <end position="179"/>
    </location>
</feature>
<evidence type="ECO:0000313" key="3">
    <source>
        <dbReference type="Proteomes" id="UP001341281"/>
    </source>
</evidence>
<dbReference type="AlphaFoldDB" id="A0AAQ3SKK5"/>
<evidence type="ECO:0000313" key="2">
    <source>
        <dbReference type="EMBL" id="WVZ55697.1"/>
    </source>
</evidence>
<name>A0AAQ3SKK5_PASNO</name>
<proteinExistence type="predicted"/>
<gene>
    <name evidence="2" type="ORF">U9M48_006324</name>
</gene>
<keyword evidence="3" id="KW-1185">Reference proteome</keyword>
<accession>A0AAQ3SKK5</accession>
<dbReference type="Proteomes" id="UP001341281">
    <property type="component" value="Chromosome 02"/>
</dbReference>
<feature type="region of interest" description="Disordered" evidence="1">
    <location>
        <begin position="65"/>
        <end position="93"/>
    </location>
</feature>
<evidence type="ECO:0000256" key="1">
    <source>
        <dbReference type="SAM" id="MobiDB-lite"/>
    </source>
</evidence>
<dbReference type="EMBL" id="CP144746">
    <property type="protein sequence ID" value="WVZ55697.1"/>
    <property type="molecule type" value="Genomic_DNA"/>
</dbReference>
<sequence length="179" mass="19206">MRSATTTRRCDRALRLRDATTPKAAGVGREREPCVVVVGLGRERREHGGLLRRWGESNLQTPYTLQRDLPAPSDPGAGGGRPASTASPREPQCLPQHLFRIDDPFGTKVLQAFAVFVRGRQPVSETGRTVVAASEEEERMENIWVVAEQSAFASTGRPTAPGAGSGSSSIVRRGGSDGN</sequence>